<protein>
    <recommendedName>
        <fullName evidence="5">Meiotic nuclear division protein 1 homolog</fullName>
    </recommendedName>
</protein>
<organism evidence="9 10">
    <name type="scientific">Hypothenemus hampei</name>
    <name type="common">Coffee berry borer</name>
    <dbReference type="NCBI Taxonomy" id="57062"/>
    <lineage>
        <taxon>Eukaryota</taxon>
        <taxon>Metazoa</taxon>
        <taxon>Ecdysozoa</taxon>
        <taxon>Arthropoda</taxon>
        <taxon>Hexapoda</taxon>
        <taxon>Insecta</taxon>
        <taxon>Pterygota</taxon>
        <taxon>Neoptera</taxon>
        <taxon>Endopterygota</taxon>
        <taxon>Coleoptera</taxon>
        <taxon>Polyphaga</taxon>
        <taxon>Cucujiformia</taxon>
        <taxon>Curculionidae</taxon>
        <taxon>Scolytinae</taxon>
        <taxon>Hypothenemus</taxon>
    </lineage>
</organism>
<evidence type="ECO:0000256" key="5">
    <source>
        <dbReference type="PIRNR" id="PIRNR026991"/>
    </source>
</evidence>
<comment type="similarity">
    <text evidence="2 5">Belongs to the MND1 family.</text>
</comment>
<evidence type="ECO:0000256" key="1">
    <source>
        <dbReference type="ARBA" id="ARBA00004123"/>
    </source>
</evidence>
<dbReference type="InterPro" id="IPR040661">
    <property type="entry name" value="LZ3wCH"/>
</dbReference>
<evidence type="ECO:0000313" key="9">
    <source>
        <dbReference type="EMBL" id="KAL1495031.1"/>
    </source>
</evidence>
<evidence type="ECO:0000256" key="4">
    <source>
        <dbReference type="ARBA" id="ARBA00023242"/>
    </source>
</evidence>
<evidence type="ECO:0000259" key="8">
    <source>
        <dbReference type="Pfam" id="PF18517"/>
    </source>
</evidence>
<dbReference type="Proteomes" id="UP001566132">
    <property type="component" value="Unassembled WGS sequence"/>
</dbReference>
<evidence type="ECO:0000256" key="3">
    <source>
        <dbReference type="ARBA" id="ARBA00023054"/>
    </source>
</evidence>
<name>A0ABD1EKH5_HYPHA</name>
<evidence type="ECO:0000259" key="7">
    <source>
        <dbReference type="Pfam" id="PF03962"/>
    </source>
</evidence>
<feature type="coiled-coil region" evidence="6">
    <location>
        <begin position="109"/>
        <end position="168"/>
    </location>
</feature>
<dbReference type="Pfam" id="PF03962">
    <property type="entry name" value="Mnd1"/>
    <property type="match status" value="1"/>
</dbReference>
<accession>A0ABD1EKH5</accession>
<dbReference type="GO" id="GO:0005634">
    <property type="term" value="C:nucleus"/>
    <property type="evidence" value="ECO:0007669"/>
    <property type="project" value="UniProtKB-SubCell"/>
</dbReference>
<dbReference type="EMBL" id="JBDJPC010000007">
    <property type="protein sequence ID" value="KAL1495031.1"/>
    <property type="molecule type" value="Genomic_DNA"/>
</dbReference>
<comment type="caution">
    <text evidence="9">The sequence shown here is derived from an EMBL/GenBank/DDBJ whole genome shotgun (WGS) entry which is preliminary data.</text>
</comment>
<comment type="function">
    <text evidence="5">Required for proper homologous chromosome pairing and efficient cross-over and intragenic recombination during meiosis.</text>
</comment>
<feature type="domain" description="Mnd1 HTH" evidence="7">
    <location>
        <begin position="15"/>
        <end position="74"/>
    </location>
</feature>
<dbReference type="PIRSF" id="PIRSF026991">
    <property type="entry name" value="Mnd1"/>
    <property type="match status" value="1"/>
</dbReference>
<feature type="domain" description="Leucine zipper with capping helix" evidence="8">
    <location>
        <begin position="146"/>
        <end position="200"/>
    </location>
</feature>
<keyword evidence="10" id="KW-1185">Reference proteome</keyword>
<sequence length="201" mass="23611">MSKKGLSIEEKKIKMLELFHETGECFQLKELEKLAPKLKGIVVNSVKDVIQKLQDDGLIDHGKIGNSVFFWSFQSKSIQSRKRKLEEVTSIYDQQKKRLTLVEQNSSNKTEEKNKIKEVSSEIIELELEIDILKKKLIEHEENDPEKVDTMKDDIMKLKEAANRWTDNVFSIKTWCKKKFLMEEKVLDKQFGIPQDFDYVE</sequence>
<keyword evidence="4 5" id="KW-0539">Nucleus</keyword>
<keyword evidence="3 6" id="KW-0175">Coiled coil</keyword>
<evidence type="ECO:0000256" key="2">
    <source>
        <dbReference type="ARBA" id="ARBA00005981"/>
    </source>
</evidence>
<evidence type="ECO:0000313" key="10">
    <source>
        <dbReference type="Proteomes" id="UP001566132"/>
    </source>
</evidence>
<gene>
    <name evidence="9" type="ORF">ABEB36_010517</name>
</gene>
<evidence type="ECO:0000256" key="6">
    <source>
        <dbReference type="SAM" id="Coils"/>
    </source>
</evidence>
<comment type="subcellular location">
    <subcellularLocation>
        <location evidence="1 5">Nucleus</location>
    </subcellularLocation>
</comment>
<dbReference type="Pfam" id="PF18517">
    <property type="entry name" value="LZ3wCH"/>
    <property type="match status" value="1"/>
</dbReference>
<dbReference type="InterPro" id="IPR040453">
    <property type="entry name" value="Mnd1_HTH"/>
</dbReference>
<reference evidence="9 10" key="1">
    <citation type="submission" date="2024-05" db="EMBL/GenBank/DDBJ databases">
        <title>Genetic variation in Jamaican populations of the coffee berry borer (Hypothenemus hampei).</title>
        <authorList>
            <person name="Errbii M."/>
            <person name="Myrie A."/>
        </authorList>
    </citation>
    <scope>NUCLEOTIDE SEQUENCE [LARGE SCALE GENOMIC DNA]</scope>
    <source>
        <strain evidence="9">JA-Hopewell-2020-01-JO</strain>
        <tissue evidence="9">Whole body</tissue>
    </source>
</reference>
<dbReference type="AlphaFoldDB" id="A0ABD1EKH5"/>
<proteinExistence type="inferred from homology"/>
<dbReference type="InterPro" id="IPR005647">
    <property type="entry name" value="Mnd1"/>
</dbReference>